<evidence type="ECO:0000313" key="4">
    <source>
        <dbReference type="Proteomes" id="UP000077355"/>
    </source>
</evidence>
<dbReference type="AlphaFoldDB" id="A0A168QNJ6"/>
<dbReference type="Pfam" id="PF00534">
    <property type="entry name" value="Glycos_transf_1"/>
    <property type="match status" value="1"/>
</dbReference>
<feature type="domain" description="Glycosyl transferase family 1" evidence="1">
    <location>
        <begin position="193"/>
        <end position="361"/>
    </location>
</feature>
<dbReference type="SUPFAM" id="SSF53756">
    <property type="entry name" value="UDP-Glycosyltransferase/glycogen phosphorylase"/>
    <property type="match status" value="1"/>
</dbReference>
<dbReference type="InterPro" id="IPR050194">
    <property type="entry name" value="Glycosyltransferase_grp1"/>
</dbReference>
<dbReference type="PANTHER" id="PTHR45947:SF3">
    <property type="entry name" value="SULFOQUINOVOSYL TRANSFERASE SQD2"/>
    <property type="match status" value="1"/>
</dbReference>
<dbReference type="RefSeq" id="WP_068646712.1">
    <property type="nucleotide sequence ID" value="NZ_CP043611.1"/>
</dbReference>
<evidence type="ECO:0000259" key="1">
    <source>
        <dbReference type="Pfam" id="PF00534"/>
    </source>
</evidence>
<dbReference type="InterPro" id="IPR001296">
    <property type="entry name" value="Glyco_trans_1"/>
</dbReference>
<gene>
    <name evidence="3" type="ORF">PBAT_03725</name>
</gene>
<organism evidence="3 4">
    <name type="scientific">Paenibacillus antarcticus</name>
    <dbReference type="NCBI Taxonomy" id="253703"/>
    <lineage>
        <taxon>Bacteria</taxon>
        <taxon>Bacillati</taxon>
        <taxon>Bacillota</taxon>
        <taxon>Bacilli</taxon>
        <taxon>Bacillales</taxon>
        <taxon>Paenibacillaceae</taxon>
        <taxon>Paenibacillus</taxon>
    </lineage>
</organism>
<sequence length="396" mass="44958">MRIAIVPSADLSYNSGSIIYAKNLFKYLRTNGHQAFLLGSKKPTDIPEYLMPYIIINPLLLEHPIIDDRKVSSLEYSMSLSTVVNYLLELKKEYGLDIIHAHYGSFNSYGAYMVHEWEGVPYVISSFGRDMNIGYTSDHRIKWFIDQSLPKASRIIVADNDLRKSICSVSNDNTINERIVEIPMPLDQCIFEFERGNIPRNEPIIATINSCFSPEKGIETILIAFSKVIKNYPARLIIAGTDDHPEQVHLKYLHNLVIELEIEGCTEFVGYLPRSEVGSLLQTADVLVDARTKGNFSSVLLESMFLNTPVIASDTEAARKIVTDGYNGSLFNSNDVQGLERQLIRGLKDPLVWNEMKHNIQEWVDTFGSVYKDEHCFYQVLELFEQVLTKEGSSID</sequence>
<dbReference type="PANTHER" id="PTHR45947">
    <property type="entry name" value="SULFOQUINOVOSYL TRANSFERASE SQD2"/>
    <property type="match status" value="1"/>
</dbReference>
<evidence type="ECO:0000259" key="2">
    <source>
        <dbReference type="Pfam" id="PF13439"/>
    </source>
</evidence>
<dbReference type="GO" id="GO:0016757">
    <property type="term" value="F:glycosyltransferase activity"/>
    <property type="evidence" value="ECO:0007669"/>
    <property type="project" value="InterPro"/>
</dbReference>
<dbReference type="OrthoDB" id="2023634at2"/>
<protein>
    <submittedName>
        <fullName evidence="3">Uncharacterized protein</fullName>
    </submittedName>
</protein>
<dbReference type="InterPro" id="IPR028098">
    <property type="entry name" value="Glyco_trans_4-like_N"/>
</dbReference>
<dbReference type="EMBL" id="LVJI01000002">
    <property type="protein sequence ID" value="OAB47996.1"/>
    <property type="molecule type" value="Genomic_DNA"/>
</dbReference>
<reference evidence="3 4" key="1">
    <citation type="submission" date="2016-03" db="EMBL/GenBank/DDBJ databases">
        <title>Draft genome sequence of Paenibacillus antarcticus CECT 5836.</title>
        <authorList>
            <person name="Shin S.-K."/>
            <person name="Yi H."/>
        </authorList>
    </citation>
    <scope>NUCLEOTIDE SEQUENCE [LARGE SCALE GENOMIC DNA]</scope>
    <source>
        <strain evidence="3 4">CECT 5836</strain>
    </source>
</reference>
<proteinExistence type="predicted"/>
<dbReference type="CDD" id="cd03801">
    <property type="entry name" value="GT4_PimA-like"/>
    <property type="match status" value="1"/>
</dbReference>
<keyword evidence="4" id="KW-1185">Reference proteome</keyword>
<name>A0A168QNJ6_9BACL</name>
<evidence type="ECO:0000313" key="3">
    <source>
        <dbReference type="EMBL" id="OAB47996.1"/>
    </source>
</evidence>
<comment type="caution">
    <text evidence="3">The sequence shown here is derived from an EMBL/GenBank/DDBJ whole genome shotgun (WGS) entry which is preliminary data.</text>
</comment>
<accession>A0A168QNJ6</accession>
<dbReference type="Proteomes" id="UP000077355">
    <property type="component" value="Unassembled WGS sequence"/>
</dbReference>
<dbReference type="Gene3D" id="3.40.50.2000">
    <property type="entry name" value="Glycogen Phosphorylase B"/>
    <property type="match status" value="2"/>
</dbReference>
<dbReference type="Pfam" id="PF13439">
    <property type="entry name" value="Glyco_transf_4"/>
    <property type="match status" value="1"/>
</dbReference>
<feature type="domain" description="Glycosyltransferase subfamily 4-like N-terminal" evidence="2">
    <location>
        <begin position="19"/>
        <end position="170"/>
    </location>
</feature>